<feature type="domain" description="Gamma tubulin complex component protein N-terminal" evidence="8">
    <location>
        <begin position="179"/>
        <end position="589"/>
    </location>
</feature>
<evidence type="ECO:0000256" key="1">
    <source>
        <dbReference type="ARBA" id="ARBA00010337"/>
    </source>
</evidence>
<dbReference type="Proteomes" id="UP000242877">
    <property type="component" value="Unassembled WGS sequence"/>
</dbReference>
<dbReference type="GO" id="GO:0000922">
    <property type="term" value="C:spindle pole"/>
    <property type="evidence" value="ECO:0007669"/>
    <property type="project" value="InterPro"/>
</dbReference>
<dbReference type="GO" id="GO:0043015">
    <property type="term" value="F:gamma-tubulin binding"/>
    <property type="evidence" value="ECO:0007669"/>
    <property type="project" value="InterPro"/>
</dbReference>
<dbReference type="GO" id="GO:0000278">
    <property type="term" value="P:mitotic cell cycle"/>
    <property type="evidence" value="ECO:0007669"/>
    <property type="project" value="TreeGrafter"/>
</dbReference>
<dbReference type="AlphaFoldDB" id="A0A168DNE4"/>
<dbReference type="InterPro" id="IPR040457">
    <property type="entry name" value="GCP_C"/>
</dbReference>
<sequence>MRSDIEEESVNPYSLRQSWEPTFFHLQDVEIPSSLAWNDQLPDVPGAGSIKESLCDIDSNRPNVFQLDIFDEQTLEPIDSEESSLPSSEPASELSSGSESPRQDIHEDLWLLSKISDPIYEQKPLKTWDDFAKRPQIDESKKPLYLSEAGNDGFDAFLAYRDENSESGRVAPSALFISCLCLAQIGCNSIFFRYDPTSKKFEKNVNDARISGVSLPIINALVDDVLLCGSQMRLIERFVESIPTNVDRPTPLFGLAHACFLLHGTLQVQISNTYSQRPSLLKLTTLSRRLICLLESITSIINDCRDCASDGEMITAIFKSCAFHANQHTWLSNIFHEIMTLVTHNWLSLVESWIGLRPDPYASIELNRNGKGFVRAAYTSTQDAKGSQQGLVEFDYHPEAMPEFLPVEYRDQIFESGKNLRMLKSYHPHHPLVLQTGPASQTKLSLKLAVDWEDIERIQNKAAIYEKELRSEILKYYQETGFAISESSNTSDEEDMNDVEGSSIPEDTFELFNVDCTDVAANGLQIYQTLLSSRIYACVEESNLFILEAPLEAGDIFGPPLSSSVYYSFAPVISAQTRLITYSCLQLLFQGHHLRKHLDAQWRFQLLCDGVFSSRLSLVLFDSDMHSGERKRGVATAGVSTGLRLGSRDTWPPATSEIRLVLMGLLSECYHGNGKQLGLRNGTQNTDEDLPGKLSFAIRQLSDDDLRKFKDPNSVEALDFLRLLYTPPPALETIITPKTLDAYDMIFKHMLRLTRLLAVVRNLARHSTARHSSCNEWTTRLHLFRMEALHFIESLAEYTFQIGIGTAWQRFDSVLSKIEVGTAKGDVDQTLGYARSLKHLREHHEGVLHQIRFALFLTKKHAQALHLLEEIFGTILLFAPVSKTLANAMDDDDLDFSALGKRVSQLHATFKKQTHGFVQFLRELSGNRMSTTASRQSEFTPWGGGQKDVDTATVFDRLLLRLDFKRYY</sequence>
<comment type="caution">
    <text evidence="9">The sequence shown here is derived from an EMBL/GenBank/DDBJ whole genome shotgun (WGS) entry which is preliminary data.</text>
</comment>
<evidence type="ECO:0000259" key="7">
    <source>
        <dbReference type="Pfam" id="PF04130"/>
    </source>
</evidence>
<proteinExistence type="inferred from homology"/>
<reference evidence="9 10" key="1">
    <citation type="journal article" date="2016" name="Genome Biol. Evol.">
        <title>Divergent and convergent evolution of fungal pathogenicity.</title>
        <authorList>
            <person name="Shang Y."/>
            <person name="Xiao G."/>
            <person name="Zheng P."/>
            <person name="Cen K."/>
            <person name="Zhan S."/>
            <person name="Wang C."/>
        </authorList>
    </citation>
    <scope>NUCLEOTIDE SEQUENCE [LARGE SCALE GENOMIC DNA]</scope>
    <source>
        <strain evidence="9 10">ARSEF 7405</strain>
    </source>
</reference>
<dbReference type="GO" id="GO:0051225">
    <property type="term" value="P:spindle assembly"/>
    <property type="evidence" value="ECO:0007669"/>
    <property type="project" value="TreeGrafter"/>
</dbReference>
<feature type="compositionally biased region" description="Low complexity" evidence="6">
    <location>
        <begin position="83"/>
        <end position="100"/>
    </location>
</feature>
<dbReference type="InterPro" id="IPR042241">
    <property type="entry name" value="GCP_C_sf"/>
</dbReference>
<protein>
    <recommendedName>
        <fullName evidence="5">Spindle pole body component</fullName>
    </recommendedName>
</protein>
<evidence type="ECO:0000256" key="2">
    <source>
        <dbReference type="ARBA" id="ARBA00022490"/>
    </source>
</evidence>
<dbReference type="Pfam" id="PF17681">
    <property type="entry name" value="GCP_N_terminal"/>
    <property type="match status" value="1"/>
</dbReference>
<keyword evidence="4 5" id="KW-0206">Cytoskeleton</keyword>
<dbReference type="GO" id="GO:0007020">
    <property type="term" value="P:microtubule nucleation"/>
    <property type="evidence" value="ECO:0007669"/>
    <property type="project" value="InterPro"/>
</dbReference>
<dbReference type="GO" id="GO:0005874">
    <property type="term" value="C:microtubule"/>
    <property type="evidence" value="ECO:0007669"/>
    <property type="project" value="UniProtKB-KW"/>
</dbReference>
<keyword evidence="10" id="KW-1185">Reference proteome</keyword>
<dbReference type="FunFam" id="1.20.120.1900:FF:000013">
    <property type="entry name" value="Spindle pole body component"/>
    <property type="match status" value="1"/>
</dbReference>
<evidence type="ECO:0000256" key="5">
    <source>
        <dbReference type="RuleBase" id="RU363050"/>
    </source>
</evidence>
<organism evidence="9 10">
    <name type="scientific">Ascosphaera apis ARSEF 7405</name>
    <dbReference type="NCBI Taxonomy" id="392613"/>
    <lineage>
        <taxon>Eukaryota</taxon>
        <taxon>Fungi</taxon>
        <taxon>Dikarya</taxon>
        <taxon>Ascomycota</taxon>
        <taxon>Pezizomycotina</taxon>
        <taxon>Eurotiomycetes</taxon>
        <taxon>Eurotiomycetidae</taxon>
        <taxon>Onygenales</taxon>
        <taxon>Ascosphaeraceae</taxon>
        <taxon>Ascosphaera</taxon>
    </lineage>
</organism>
<dbReference type="PANTHER" id="PTHR19302:SF70">
    <property type="entry name" value="GAMMA-TUBULIN COMPLEX COMPONENT 6"/>
    <property type="match status" value="1"/>
</dbReference>
<gene>
    <name evidence="9" type="ORF">AAP_00198</name>
</gene>
<dbReference type="GO" id="GO:0051321">
    <property type="term" value="P:meiotic cell cycle"/>
    <property type="evidence" value="ECO:0007669"/>
    <property type="project" value="TreeGrafter"/>
</dbReference>
<dbReference type="InterPro" id="IPR041470">
    <property type="entry name" value="GCP_N"/>
</dbReference>
<dbReference type="GO" id="GO:0051011">
    <property type="term" value="F:microtubule minus-end binding"/>
    <property type="evidence" value="ECO:0007669"/>
    <property type="project" value="TreeGrafter"/>
</dbReference>
<evidence type="ECO:0000256" key="3">
    <source>
        <dbReference type="ARBA" id="ARBA00022701"/>
    </source>
</evidence>
<dbReference type="GO" id="GO:0000930">
    <property type="term" value="C:gamma-tubulin complex"/>
    <property type="evidence" value="ECO:0007669"/>
    <property type="project" value="UniProtKB-ARBA"/>
</dbReference>
<dbReference type="OrthoDB" id="775571at2759"/>
<evidence type="ECO:0000259" key="8">
    <source>
        <dbReference type="Pfam" id="PF17681"/>
    </source>
</evidence>
<keyword evidence="3 5" id="KW-0493">Microtubule</keyword>
<keyword evidence="2 5" id="KW-0963">Cytoplasm</keyword>
<evidence type="ECO:0000256" key="4">
    <source>
        <dbReference type="ARBA" id="ARBA00023212"/>
    </source>
</evidence>
<evidence type="ECO:0000256" key="6">
    <source>
        <dbReference type="SAM" id="MobiDB-lite"/>
    </source>
</evidence>
<dbReference type="GO" id="GO:0031122">
    <property type="term" value="P:cytoplasmic microtubule organization"/>
    <property type="evidence" value="ECO:0007669"/>
    <property type="project" value="TreeGrafter"/>
</dbReference>
<evidence type="ECO:0000313" key="9">
    <source>
        <dbReference type="EMBL" id="KZZ97937.1"/>
    </source>
</evidence>
<dbReference type="GO" id="GO:0005816">
    <property type="term" value="C:spindle pole body"/>
    <property type="evidence" value="ECO:0007669"/>
    <property type="project" value="UniProtKB-ARBA"/>
</dbReference>
<dbReference type="PANTHER" id="PTHR19302">
    <property type="entry name" value="GAMMA TUBULIN COMPLEX PROTEIN"/>
    <property type="match status" value="1"/>
</dbReference>
<dbReference type="Gene3D" id="1.20.120.1900">
    <property type="entry name" value="Gamma-tubulin complex, C-terminal domain"/>
    <property type="match status" value="1"/>
</dbReference>
<feature type="domain" description="Gamma tubulin complex component C-terminal" evidence="7">
    <location>
        <begin position="594"/>
        <end position="968"/>
    </location>
</feature>
<name>A0A168DNE4_9EURO</name>
<dbReference type="EMBL" id="AZGZ01000001">
    <property type="protein sequence ID" value="KZZ97937.1"/>
    <property type="molecule type" value="Genomic_DNA"/>
</dbReference>
<dbReference type="VEuPathDB" id="FungiDB:AAP_00198"/>
<feature type="region of interest" description="Disordered" evidence="6">
    <location>
        <begin position="77"/>
        <end position="102"/>
    </location>
</feature>
<dbReference type="Pfam" id="PF04130">
    <property type="entry name" value="GCP_C_terminal"/>
    <property type="match status" value="1"/>
</dbReference>
<comment type="similarity">
    <text evidence="1 5">Belongs to the TUBGCP family.</text>
</comment>
<comment type="subcellular location">
    <subcellularLocation>
        <location evidence="5">Cytoplasm</location>
        <location evidence="5">Cytoskeleton</location>
        <location evidence="5">Microtubule organizing center</location>
    </subcellularLocation>
</comment>
<dbReference type="InterPro" id="IPR007259">
    <property type="entry name" value="GCP"/>
</dbReference>
<accession>A0A168DNE4</accession>
<evidence type="ECO:0000313" key="10">
    <source>
        <dbReference type="Proteomes" id="UP000242877"/>
    </source>
</evidence>